<proteinExistence type="predicted"/>
<dbReference type="EMBL" id="CAJVQB010032868">
    <property type="protein sequence ID" value="CAG8818937.1"/>
    <property type="molecule type" value="Genomic_DNA"/>
</dbReference>
<gene>
    <name evidence="1" type="ORF">GMARGA_LOCUS27179</name>
</gene>
<feature type="non-terminal residue" evidence="1">
    <location>
        <position position="1"/>
    </location>
</feature>
<sequence length="63" mass="7696">SAYVDEKFEFTDRIKNVNYIYAFEHFVKKLYLNVGNFDKFNRQFSMDSRIQYSLNSTSEIFEF</sequence>
<name>A0ABN7W6D1_GIGMA</name>
<evidence type="ECO:0000313" key="2">
    <source>
        <dbReference type="Proteomes" id="UP000789901"/>
    </source>
</evidence>
<organism evidence="1 2">
    <name type="scientific">Gigaspora margarita</name>
    <dbReference type="NCBI Taxonomy" id="4874"/>
    <lineage>
        <taxon>Eukaryota</taxon>
        <taxon>Fungi</taxon>
        <taxon>Fungi incertae sedis</taxon>
        <taxon>Mucoromycota</taxon>
        <taxon>Glomeromycotina</taxon>
        <taxon>Glomeromycetes</taxon>
        <taxon>Diversisporales</taxon>
        <taxon>Gigasporaceae</taxon>
        <taxon>Gigaspora</taxon>
    </lineage>
</organism>
<reference evidence="1 2" key="1">
    <citation type="submission" date="2021-06" db="EMBL/GenBank/DDBJ databases">
        <authorList>
            <person name="Kallberg Y."/>
            <person name="Tangrot J."/>
            <person name="Rosling A."/>
        </authorList>
    </citation>
    <scope>NUCLEOTIDE SEQUENCE [LARGE SCALE GENOMIC DNA]</scope>
    <source>
        <strain evidence="1 2">120-4 pot B 10/14</strain>
    </source>
</reference>
<evidence type="ECO:0000313" key="1">
    <source>
        <dbReference type="EMBL" id="CAG8818937.1"/>
    </source>
</evidence>
<keyword evidence="2" id="KW-1185">Reference proteome</keyword>
<dbReference type="Proteomes" id="UP000789901">
    <property type="component" value="Unassembled WGS sequence"/>
</dbReference>
<comment type="caution">
    <text evidence="1">The sequence shown here is derived from an EMBL/GenBank/DDBJ whole genome shotgun (WGS) entry which is preliminary data.</text>
</comment>
<accession>A0ABN7W6D1</accession>
<protein>
    <submittedName>
        <fullName evidence="1">11941_t:CDS:1</fullName>
    </submittedName>
</protein>